<name>A0ABX1GBB1_9MICC</name>
<evidence type="ECO:0000313" key="2">
    <source>
        <dbReference type="EMBL" id="NKG22890.1"/>
    </source>
</evidence>
<dbReference type="SUPFAM" id="SSF140931">
    <property type="entry name" value="Fic-like"/>
    <property type="match status" value="1"/>
</dbReference>
<dbReference type="InterPro" id="IPR036597">
    <property type="entry name" value="Fido-like_dom_sf"/>
</dbReference>
<evidence type="ECO:0000259" key="1">
    <source>
        <dbReference type="PROSITE" id="PS51459"/>
    </source>
</evidence>
<feature type="domain" description="Fido" evidence="1">
    <location>
        <begin position="129"/>
        <end position="279"/>
    </location>
</feature>
<dbReference type="InterPro" id="IPR040198">
    <property type="entry name" value="Fido_containing"/>
</dbReference>
<comment type="caution">
    <text evidence="2">The sequence shown here is derived from an EMBL/GenBank/DDBJ whole genome shotgun (WGS) entry which is preliminary data.</text>
</comment>
<dbReference type="Gene3D" id="1.10.3290.10">
    <property type="entry name" value="Fido-like domain"/>
    <property type="match status" value="1"/>
</dbReference>
<reference evidence="2 3" key="1">
    <citation type="submission" date="2020-04" db="EMBL/GenBank/DDBJ databases">
        <title>Paeniglutamicibacter sp. ANT13_2, a novel actinomycete isolated from sediment in Antarctica.</title>
        <authorList>
            <person name="Sakdapetsiri C."/>
            <person name="Pinyakong O."/>
        </authorList>
    </citation>
    <scope>NUCLEOTIDE SEQUENCE [LARGE SCALE GENOMIC DNA]</scope>
    <source>
        <strain evidence="2 3">ANT13_2</strain>
    </source>
</reference>
<protein>
    <submittedName>
        <fullName evidence="2">Fic family protein</fullName>
    </submittedName>
</protein>
<sequence>MAEQDGMSSRAQLARGSGEYKSAVPTKIAALDFSVLNSAAADIEDAVTALIRFDEHARGRLGFSSPTLGPMSSILLRTESTSSSQIENLTVGARQLALAELNQSSSANAISVSANVLAMEAALELSDRVDRAAILTMHERLLTGQPGWEHHAGTFRHQLVWVGSSGLSPRGASFVAPQHDLIDELIADLVQFMGRDDLPVLVQIAIAHAQFETIHPFVDGNGRTGRALVHALLRGKGIVRSTTAPVSAGLLKNTESYFASLTAYQNGDALPIVEQFGNAARFAASSGTQLIDRLGAELDHSSEMLKGLRPQAMAWKLLPHLISHPVMNNELVASLLTTSQTSALRALQQLSSVGVVSERSGLKRNRIWQHDGILSVLDDYAGSLLRK</sequence>
<gene>
    <name evidence="2" type="ORF">HED64_19585</name>
</gene>
<proteinExistence type="predicted"/>
<dbReference type="RefSeq" id="WP_168153620.1">
    <property type="nucleotide sequence ID" value="NZ_JAAWVT010000024.1"/>
</dbReference>
<dbReference type="Pfam" id="PF02661">
    <property type="entry name" value="Fic"/>
    <property type="match status" value="1"/>
</dbReference>
<organism evidence="2 3">
    <name type="scientific">Paeniglutamicibacter terrestris</name>
    <dbReference type="NCBI Taxonomy" id="2723403"/>
    <lineage>
        <taxon>Bacteria</taxon>
        <taxon>Bacillati</taxon>
        <taxon>Actinomycetota</taxon>
        <taxon>Actinomycetes</taxon>
        <taxon>Micrococcales</taxon>
        <taxon>Micrococcaceae</taxon>
        <taxon>Paeniglutamicibacter</taxon>
    </lineage>
</organism>
<evidence type="ECO:0000313" key="3">
    <source>
        <dbReference type="Proteomes" id="UP000746595"/>
    </source>
</evidence>
<dbReference type="EMBL" id="JAAWVT010000024">
    <property type="protein sequence ID" value="NKG22890.1"/>
    <property type="molecule type" value="Genomic_DNA"/>
</dbReference>
<dbReference type="InterPro" id="IPR003812">
    <property type="entry name" value="Fido"/>
</dbReference>
<accession>A0ABX1GBB1</accession>
<dbReference type="PANTHER" id="PTHR13504:SF38">
    <property type="entry name" value="FIDO DOMAIN-CONTAINING PROTEIN"/>
    <property type="match status" value="1"/>
</dbReference>
<dbReference type="PANTHER" id="PTHR13504">
    <property type="entry name" value="FIDO DOMAIN-CONTAINING PROTEIN DDB_G0283145"/>
    <property type="match status" value="1"/>
</dbReference>
<keyword evidence="3" id="KW-1185">Reference proteome</keyword>
<dbReference type="Proteomes" id="UP000746595">
    <property type="component" value="Unassembled WGS sequence"/>
</dbReference>
<dbReference type="PROSITE" id="PS51459">
    <property type="entry name" value="FIDO"/>
    <property type="match status" value="1"/>
</dbReference>